<feature type="chain" id="PRO_5043832675" description="acid phosphatase" evidence="8">
    <location>
        <begin position="20"/>
        <end position="178"/>
    </location>
</feature>
<proteinExistence type="inferred from homology"/>
<dbReference type="AlphaFoldDB" id="A0AAV8Z1B9"/>
<evidence type="ECO:0000313" key="10">
    <source>
        <dbReference type="Proteomes" id="UP001162162"/>
    </source>
</evidence>
<evidence type="ECO:0000256" key="2">
    <source>
        <dbReference type="ARBA" id="ARBA00005375"/>
    </source>
</evidence>
<keyword evidence="5" id="KW-0378">Hydrolase</keyword>
<dbReference type="Proteomes" id="UP001162162">
    <property type="component" value="Unassembled WGS sequence"/>
</dbReference>
<accession>A0AAV8Z1B9</accession>
<evidence type="ECO:0000256" key="1">
    <source>
        <dbReference type="ARBA" id="ARBA00000032"/>
    </source>
</evidence>
<dbReference type="PANTHER" id="PTHR11567">
    <property type="entry name" value="ACID PHOSPHATASE-RELATED"/>
    <property type="match status" value="1"/>
</dbReference>
<dbReference type="InterPro" id="IPR033379">
    <property type="entry name" value="Acid_Pase_AS"/>
</dbReference>
<dbReference type="Gene3D" id="3.40.50.1240">
    <property type="entry name" value="Phosphoglycerate mutase-like"/>
    <property type="match status" value="1"/>
</dbReference>
<keyword evidence="4 8" id="KW-0732">Signal</keyword>
<dbReference type="PROSITE" id="PS00616">
    <property type="entry name" value="HIS_ACID_PHOSPHAT_1"/>
    <property type="match status" value="1"/>
</dbReference>
<dbReference type="InterPro" id="IPR000560">
    <property type="entry name" value="His_Pase_clade-2"/>
</dbReference>
<evidence type="ECO:0000313" key="9">
    <source>
        <dbReference type="EMBL" id="KAJ8957112.1"/>
    </source>
</evidence>
<sequence>MREQIFLFVFAIIFTNSSCKNIFAINSYSEAEADELVSVVVLYRHGDRSPISSYPTDPYIDSSYWPEGYGQLLNKGKERQYQLGEWFRKRYSTFLPNEYSPKDIRVVSTDVDRTLMSAAANLAGLYPPHKIRNLGRRFTLGTHTYTYQTQRRRRNSSYGKRLSEIQRVRRRGIFVRVF</sequence>
<comment type="catalytic activity">
    <reaction evidence="1">
        <text>a phosphate monoester + H2O = an alcohol + phosphate</text>
        <dbReference type="Rhea" id="RHEA:15017"/>
        <dbReference type="ChEBI" id="CHEBI:15377"/>
        <dbReference type="ChEBI" id="CHEBI:30879"/>
        <dbReference type="ChEBI" id="CHEBI:43474"/>
        <dbReference type="ChEBI" id="CHEBI:67140"/>
        <dbReference type="EC" id="3.1.3.2"/>
    </reaction>
</comment>
<organism evidence="9 10">
    <name type="scientific">Aromia moschata</name>
    <dbReference type="NCBI Taxonomy" id="1265417"/>
    <lineage>
        <taxon>Eukaryota</taxon>
        <taxon>Metazoa</taxon>
        <taxon>Ecdysozoa</taxon>
        <taxon>Arthropoda</taxon>
        <taxon>Hexapoda</taxon>
        <taxon>Insecta</taxon>
        <taxon>Pterygota</taxon>
        <taxon>Neoptera</taxon>
        <taxon>Endopterygota</taxon>
        <taxon>Coleoptera</taxon>
        <taxon>Polyphaga</taxon>
        <taxon>Cucujiformia</taxon>
        <taxon>Chrysomeloidea</taxon>
        <taxon>Cerambycidae</taxon>
        <taxon>Cerambycinae</taxon>
        <taxon>Callichromatini</taxon>
        <taxon>Aromia</taxon>
    </lineage>
</organism>
<dbReference type="EMBL" id="JAPWTK010000025">
    <property type="protein sequence ID" value="KAJ8957112.1"/>
    <property type="molecule type" value="Genomic_DNA"/>
</dbReference>
<gene>
    <name evidence="9" type="ORF">NQ318_007327</name>
</gene>
<dbReference type="CDD" id="cd07061">
    <property type="entry name" value="HP_HAP_like"/>
    <property type="match status" value="1"/>
</dbReference>
<name>A0AAV8Z1B9_9CUCU</name>
<evidence type="ECO:0000256" key="7">
    <source>
        <dbReference type="ARBA" id="ARBA00023180"/>
    </source>
</evidence>
<keyword evidence="10" id="KW-1185">Reference proteome</keyword>
<protein>
    <recommendedName>
        <fullName evidence="3">acid phosphatase</fullName>
        <ecNumber evidence="3">3.1.3.2</ecNumber>
    </recommendedName>
</protein>
<keyword evidence="7" id="KW-0325">Glycoprotein</keyword>
<evidence type="ECO:0000256" key="8">
    <source>
        <dbReference type="SAM" id="SignalP"/>
    </source>
</evidence>
<comment type="caution">
    <text evidence="9">The sequence shown here is derived from an EMBL/GenBank/DDBJ whole genome shotgun (WGS) entry which is preliminary data.</text>
</comment>
<evidence type="ECO:0000256" key="4">
    <source>
        <dbReference type="ARBA" id="ARBA00022729"/>
    </source>
</evidence>
<dbReference type="InterPro" id="IPR029033">
    <property type="entry name" value="His_PPase_superfam"/>
</dbReference>
<dbReference type="InterPro" id="IPR050645">
    <property type="entry name" value="Histidine_acid_phosphatase"/>
</dbReference>
<keyword evidence="6" id="KW-1015">Disulfide bond</keyword>
<evidence type="ECO:0000256" key="6">
    <source>
        <dbReference type="ARBA" id="ARBA00023157"/>
    </source>
</evidence>
<dbReference type="GO" id="GO:0003993">
    <property type="term" value="F:acid phosphatase activity"/>
    <property type="evidence" value="ECO:0007669"/>
    <property type="project" value="UniProtKB-EC"/>
</dbReference>
<dbReference type="EC" id="3.1.3.2" evidence="3"/>
<dbReference type="PANTHER" id="PTHR11567:SF211">
    <property type="entry name" value="PROSTATIC ACID PHOSPHATASE"/>
    <property type="match status" value="1"/>
</dbReference>
<reference evidence="9" key="1">
    <citation type="journal article" date="2023" name="Insect Mol. Biol.">
        <title>Genome sequencing provides insights into the evolution of gene families encoding plant cell wall-degrading enzymes in longhorned beetles.</title>
        <authorList>
            <person name="Shin N.R."/>
            <person name="Okamura Y."/>
            <person name="Kirsch R."/>
            <person name="Pauchet Y."/>
        </authorList>
    </citation>
    <scope>NUCLEOTIDE SEQUENCE</scope>
    <source>
        <strain evidence="9">AMC_N1</strain>
    </source>
</reference>
<comment type="similarity">
    <text evidence="2">Belongs to the histidine acid phosphatase family.</text>
</comment>
<dbReference type="SUPFAM" id="SSF53254">
    <property type="entry name" value="Phosphoglycerate mutase-like"/>
    <property type="match status" value="1"/>
</dbReference>
<evidence type="ECO:0000256" key="3">
    <source>
        <dbReference type="ARBA" id="ARBA00012646"/>
    </source>
</evidence>
<evidence type="ECO:0000256" key="5">
    <source>
        <dbReference type="ARBA" id="ARBA00022801"/>
    </source>
</evidence>
<dbReference type="Pfam" id="PF00328">
    <property type="entry name" value="His_Phos_2"/>
    <property type="match status" value="1"/>
</dbReference>
<feature type="signal peptide" evidence="8">
    <location>
        <begin position="1"/>
        <end position="19"/>
    </location>
</feature>